<organism evidence="1 2">
    <name type="scientific">Canna indica</name>
    <name type="common">Indian-shot</name>
    <dbReference type="NCBI Taxonomy" id="4628"/>
    <lineage>
        <taxon>Eukaryota</taxon>
        <taxon>Viridiplantae</taxon>
        <taxon>Streptophyta</taxon>
        <taxon>Embryophyta</taxon>
        <taxon>Tracheophyta</taxon>
        <taxon>Spermatophyta</taxon>
        <taxon>Magnoliopsida</taxon>
        <taxon>Liliopsida</taxon>
        <taxon>Zingiberales</taxon>
        <taxon>Cannaceae</taxon>
        <taxon>Canna</taxon>
    </lineage>
</organism>
<name>A0AAQ3JTM6_9LILI</name>
<sequence length="95" mass="10551">MYISILWVRPSHGAPFKLKDPTIASPFFLPPFHFHKNNYTVISTVDTSLTLHFLQSSCYLSLDAAAAAAEKSHLKNTKNAHAIVALFRDYGFSGP</sequence>
<gene>
    <name evidence="1" type="ORF">Cni_G04935</name>
</gene>
<dbReference type="AlphaFoldDB" id="A0AAQ3JTM6"/>
<dbReference type="Proteomes" id="UP001327560">
    <property type="component" value="Chromosome 2"/>
</dbReference>
<evidence type="ECO:0000313" key="1">
    <source>
        <dbReference type="EMBL" id="WOK96228.1"/>
    </source>
</evidence>
<accession>A0AAQ3JTM6</accession>
<evidence type="ECO:0000313" key="2">
    <source>
        <dbReference type="Proteomes" id="UP001327560"/>
    </source>
</evidence>
<proteinExistence type="predicted"/>
<dbReference type="EMBL" id="CP136891">
    <property type="protein sequence ID" value="WOK96228.1"/>
    <property type="molecule type" value="Genomic_DNA"/>
</dbReference>
<reference evidence="1 2" key="1">
    <citation type="submission" date="2023-10" db="EMBL/GenBank/DDBJ databases">
        <title>Chromosome-scale genome assembly provides insights into flower coloration mechanisms of Canna indica.</title>
        <authorList>
            <person name="Li C."/>
        </authorList>
    </citation>
    <scope>NUCLEOTIDE SEQUENCE [LARGE SCALE GENOMIC DNA]</scope>
    <source>
        <tissue evidence="1">Flower</tissue>
    </source>
</reference>
<keyword evidence="2" id="KW-1185">Reference proteome</keyword>
<protein>
    <submittedName>
        <fullName evidence="1">Uncharacterized protein</fullName>
    </submittedName>
</protein>